<dbReference type="InterPro" id="IPR029063">
    <property type="entry name" value="SAM-dependent_MTases_sf"/>
</dbReference>
<evidence type="ECO:0000256" key="3">
    <source>
        <dbReference type="ARBA" id="ARBA00022691"/>
    </source>
</evidence>
<keyword evidence="6" id="KW-1185">Reference proteome</keyword>
<dbReference type="SUPFAM" id="SSF53335">
    <property type="entry name" value="S-adenosyl-L-methionine-dependent methyltransferases"/>
    <property type="match status" value="1"/>
</dbReference>
<dbReference type="EMBL" id="JALNMH010000005">
    <property type="protein sequence ID" value="MCK7593579.1"/>
    <property type="molecule type" value="Genomic_DNA"/>
</dbReference>
<evidence type="ECO:0008006" key="7">
    <source>
        <dbReference type="Google" id="ProtNLM"/>
    </source>
</evidence>
<gene>
    <name evidence="5" type="ORF">M0G41_07850</name>
</gene>
<keyword evidence="4" id="KW-0472">Membrane</keyword>
<evidence type="ECO:0000313" key="6">
    <source>
        <dbReference type="Proteomes" id="UP001431449"/>
    </source>
</evidence>
<dbReference type="RefSeq" id="WP_248207331.1">
    <property type="nucleotide sequence ID" value="NZ_JALNMH010000005.1"/>
</dbReference>
<organism evidence="5 6">
    <name type="scientific">Pseudomarimonas salicorniae</name>
    <dbReference type="NCBI Taxonomy" id="2933270"/>
    <lineage>
        <taxon>Bacteria</taxon>
        <taxon>Pseudomonadati</taxon>
        <taxon>Pseudomonadota</taxon>
        <taxon>Gammaproteobacteria</taxon>
        <taxon>Lysobacterales</taxon>
        <taxon>Lysobacteraceae</taxon>
        <taxon>Pseudomarimonas</taxon>
    </lineage>
</organism>
<dbReference type="Gene3D" id="3.40.50.150">
    <property type="entry name" value="Vaccinia Virus protein VP39"/>
    <property type="match status" value="1"/>
</dbReference>
<keyword evidence="4" id="KW-1133">Transmembrane helix</keyword>
<keyword evidence="2" id="KW-0808">Transferase</keyword>
<evidence type="ECO:0000256" key="2">
    <source>
        <dbReference type="ARBA" id="ARBA00022679"/>
    </source>
</evidence>
<evidence type="ECO:0000313" key="5">
    <source>
        <dbReference type="EMBL" id="MCK7593579.1"/>
    </source>
</evidence>
<dbReference type="InterPro" id="IPR026170">
    <property type="entry name" value="FAM173A/B"/>
</dbReference>
<feature type="transmembrane region" description="Helical" evidence="4">
    <location>
        <begin position="33"/>
        <end position="53"/>
    </location>
</feature>
<name>A0ABT0GH97_9GAMM</name>
<evidence type="ECO:0000256" key="1">
    <source>
        <dbReference type="ARBA" id="ARBA00022603"/>
    </source>
</evidence>
<dbReference type="Proteomes" id="UP001431449">
    <property type="component" value="Unassembled WGS sequence"/>
</dbReference>
<feature type="transmembrane region" description="Helical" evidence="4">
    <location>
        <begin position="82"/>
        <end position="102"/>
    </location>
</feature>
<reference evidence="5" key="1">
    <citation type="submission" date="2022-04" db="EMBL/GenBank/DDBJ databases">
        <title>Lysobacter sp. CAU 1642 isolated from sea sand.</title>
        <authorList>
            <person name="Kim W."/>
        </authorList>
    </citation>
    <scope>NUCLEOTIDE SEQUENCE</scope>
    <source>
        <strain evidence="5">CAU 1642</strain>
    </source>
</reference>
<keyword evidence="1" id="KW-0489">Methyltransferase</keyword>
<accession>A0ABT0GH97</accession>
<comment type="caution">
    <text evidence="5">The sequence shown here is derived from an EMBL/GenBank/DDBJ whole genome shotgun (WGS) entry which is preliminary data.</text>
</comment>
<feature type="transmembrane region" description="Helical" evidence="4">
    <location>
        <begin position="58"/>
        <end position="76"/>
    </location>
</feature>
<sequence>MIRSGSAGLLARAGLAQLAGAFAAVVCHAVGLATGAVLLGIAGAIAGLCALILRMPWWWGGICLLFPPALGMAAGLDLPASVPALLLAASLLLFGGVMASRVPLWLSGRRARAALGKELPTLFPGRRDLDVVDLGGGLGGLLLALSRSGHCARCTGIEWAPLPFALGWLRLRLHRFPGRWRFASFWNHPLGQHDLVYAFLSPAAMPRLCDKARAEMRPGSWLVSYRFEIPGLPPDRRVAVGASADDALLMWRMPRTDARR</sequence>
<dbReference type="PANTHER" id="PTHR13610">
    <property type="entry name" value="METHYLTRANSFERASE DOMAIN-CONTAINING PROTEIN"/>
    <property type="match status" value="1"/>
</dbReference>
<keyword evidence="4" id="KW-0812">Transmembrane</keyword>
<evidence type="ECO:0000256" key="4">
    <source>
        <dbReference type="SAM" id="Phobius"/>
    </source>
</evidence>
<keyword evidence="3" id="KW-0949">S-adenosyl-L-methionine</keyword>
<protein>
    <recommendedName>
        <fullName evidence="7">Methyltransferase</fullName>
    </recommendedName>
</protein>
<dbReference type="PANTHER" id="PTHR13610:SF9">
    <property type="entry name" value="FI06469P"/>
    <property type="match status" value="1"/>
</dbReference>
<proteinExistence type="predicted"/>